<evidence type="ECO:0000313" key="2">
    <source>
        <dbReference type="EMBL" id="TNN61858.1"/>
    </source>
</evidence>
<accession>A0A4Z2H7F0</accession>
<gene>
    <name evidence="2" type="ORF">EYF80_027874</name>
</gene>
<proteinExistence type="predicted"/>
<evidence type="ECO:0000256" key="1">
    <source>
        <dbReference type="SAM" id="MobiDB-lite"/>
    </source>
</evidence>
<keyword evidence="3" id="KW-1185">Reference proteome</keyword>
<dbReference type="EMBL" id="SRLO01000306">
    <property type="protein sequence ID" value="TNN61858.1"/>
    <property type="molecule type" value="Genomic_DNA"/>
</dbReference>
<name>A0A4Z2H7F0_9TELE</name>
<feature type="compositionally biased region" description="Pro residues" evidence="1">
    <location>
        <begin position="90"/>
        <end position="99"/>
    </location>
</feature>
<dbReference type="Proteomes" id="UP000314294">
    <property type="component" value="Unassembled WGS sequence"/>
</dbReference>
<comment type="caution">
    <text evidence="2">The sequence shown here is derived from an EMBL/GenBank/DDBJ whole genome shotgun (WGS) entry which is preliminary data.</text>
</comment>
<feature type="region of interest" description="Disordered" evidence="1">
    <location>
        <begin position="65"/>
        <end position="99"/>
    </location>
</feature>
<reference evidence="2 3" key="1">
    <citation type="submission" date="2019-03" db="EMBL/GenBank/DDBJ databases">
        <title>First draft genome of Liparis tanakae, snailfish: a comprehensive survey of snailfish specific genes.</title>
        <authorList>
            <person name="Kim W."/>
            <person name="Song I."/>
            <person name="Jeong J.-H."/>
            <person name="Kim D."/>
            <person name="Kim S."/>
            <person name="Ryu S."/>
            <person name="Song J.Y."/>
            <person name="Lee S.K."/>
        </authorList>
    </citation>
    <scope>NUCLEOTIDE SEQUENCE [LARGE SCALE GENOMIC DNA]</scope>
    <source>
        <tissue evidence="2">Muscle</tissue>
    </source>
</reference>
<evidence type="ECO:0000313" key="3">
    <source>
        <dbReference type="Proteomes" id="UP000314294"/>
    </source>
</evidence>
<organism evidence="2 3">
    <name type="scientific">Liparis tanakae</name>
    <name type="common">Tanaka's snailfish</name>
    <dbReference type="NCBI Taxonomy" id="230148"/>
    <lineage>
        <taxon>Eukaryota</taxon>
        <taxon>Metazoa</taxon>
        <taxon>Chordata</taxon>
        <taxon>Craniata</taxon>
        <taxon>Vertebrata</taxon>
        <taxon>Euteleostomi</taxon>
        <taxon>Actinopterygii</taxon>
        <taxon>Neopterygii</taxon>
        <taxon>Teleostei</taxon>
        <taxon>Neoteleostei</taxon>
        <taxon>Acanthomorphata</taxon>
        <taxon>Eupercaria</taxon>
        <taxon>Perciformes</taxon>
        <taxon>Cottioidei</taxon>
        <taxon>Cottales</taxon>
        <taxon>Liparidae</taxon>
        <taxon>Liparis</taxon>
    </lineage>
</organism>
<sequence>MPASLKSSEAGRFLRRKRRSVPGVITGLGDKLCLRGCRKDSHDPGCWGRHWPISGRGRDTLIASFGTGESGRPMAPLQGPPAYLQRASGPPHPPSPMASPPVVAEVGRGLPVYIHVWEGKQSREDYRATCACLNKYVYNVRFATQPYVYTGLQRGPPLVLLTRCERRREKRWLSPRIFISELRRRASDFGASG</sequence>
<protein>
    <submittedName>
        <fullName evidence="2">Uncharacterized protein</fullName>
    </submittedName>
</protein>
<dbReference type="AlphaFoldDB" id="A0A4Z2H7F0"/>